<gene>
    <name evidence="3" type="ORF">D3868_31770</name>
    <name evidence="2" type="ORF">SIM66_06055</name>
</gene>
<dbReference type="EMBL" id="CP032343">
    <property type="protein sequence ID" value="QCO13565.1"/>
    <property type="molecule type" value="Genomic_DNA"/>
</dbReference>
<evidence type="ECO:0000313" key="5">
    <source>
        <dbReference type="Proteomes" id="UP001277471"/>
    </source>
</evidence>
<evidence type="ECO:0000313" key="2">
    <source>
        <dbReference type="EMBL" id="MDX5950758.1"/>
    </source>
</evidence>
<organism evidence="3 4">
    <name type="scientific">Azospirillum brasilense</name>
    <dbReference type="NCBI Taxonomy" id="192"/>
    <lineage>
        <taxon>Bacteria</taxon>
        <taxon>Pseudomonadati</taxon>
        <taxon>Pseudomonadota</taxon>
        <taxon>Alphaproteobacteria</taxon>
        <taxon>Rhodospirillales</taxon>
        <taxon>Azospirillaceae</taxon>
        <taxon>Azospirillum</taxon>
    </lineage>
</organism>
<reference evidence="3 4" key="1">
    <citation type="submission" date="2018-09" db="EMBL/GenBank/DDBJ databases">
        <title>Whole genome based analysis of evolution and adaptive divergence in Indian and Brazilian strains of Azospirillum brasilense.</title>
        <authorList>
            <person name="Singh C."/>
            <person name="Tripathi A.K."/>
        </authorList>
    </citation>
    <scope>NUCLEOTIDE SEQUENCE [LARGE SCALE GENOMIC DNA]</scope>
    <source>
        <strain evidence="3 4">MTCC4038</strain>
        <plasmid evidence="3 4">p4</plasmid>
    </source>
</reference>
<dbReference type="RefSeq" id="WP_079285809.1">
    <property type="nucleotide sequence ID" value="NZ_CP012917.1"/>
</dbReference>
<reference evidence="2 5" key="2">
    <citation type="submission" date="2023-11" db="EMBL/GenBank/DDBJ databases">
        <title>MicrobeMod: A computational toolkit for identifying prokaryotic methylation and restriction-modification with nanopore sequencing.</title>
        <authorList>
            <person name="Crits-Christoph A."/>
            <person name="Kang S.C."/>
            <person name="Lee H."/>
            <person name="Ostrov N."/>
        </authorList>
    </citation>
    <scope>NUCLEOTIDE SEQUENCE [LARGE SCALE GENOMIC DNA]</scope>
    <source>
        <strain evidence="2 5">ATCC 29145</strain>
    </source>
</reference>
<feature type="signal peptide" evidence="1">
    <location>
        <begin position="1"/>
        <end position="19"/>
    </location>
</feature>
<feature type="chain" id="PRO_5044606564" evidence="1">
    <location>
        <begin position="20"/>
        <end position="211"/>
    </location>
</feature>
<name>A0A4D8QRT0_AZOBR</name>
<evidence type="ECO:0000256" key="1">
    <source>
        <dbReference type="SAM" id="SignalP"/>
    </source>
</evidence>
<keyword evidence="1" id="KW-0732">Signal</keyword>
<keyword evidence="3" id="KW-0614">Plasmid</keyword>
<evidence type="ECO:0000313" key="4">
    <source>
        <dbReference type="Proteomes" id="UP000298774"/>
    </source>
</evidence>
<keyword evidence="5" id="KW-1185">Reference proteome</keyword>
<evidence type="ECO:0000313" key="3">
    <source>
        <dbReference type="EMBL" id="QCO13565.1"/>
    </source>
</evidence>
<proteinExistence type="predicted"/>
<dbReference type="GeneID" id="56448693"/>
<dbReference type="EMBL" id="JAWXYC010000002">
    <property type="protein sequence ID" value="MDX5950758.1"/>
    <property type="molecule type" value="Genomic_DNA"/>
</dbReference>
<dbReference type="Proteomes" id="UP000298774">
    <property type="component" value="Plasmid p4"/>
</dbReference>
<dbReference type="AlphaFoldDB" id="A0A4D8QRT0"/>
<accession>A0A4D8QRT0</accession>
<dbReference type="Proteomes" id="UP001277471">
    <property type="component" value="Unassembled WGS sequence"/>
</dbReference>
<sequence length="211" mass="23267">MKRFLFCIILALLPNIAAADTMTSNDIVNTLKRNNMEVLIPIYEKGILVLDSKNTTVNAMKLVRNYAAFADAEAKNAKFWYRGMPAQQANDFINSNYSGLGLPEKSFVGIAPRFSYVTQYITNAEPGVVFEFGTDSEGWLFKQWSVDHPCQIKAEGGGTYGLGPSGTYASCNNGPNAYKPKIDNLGGIFNNWLANNTITAKVVYVLANRKL</sequence>
<geneLocation type="plasmid" evidence="3 4">
    <name>p4</name>
</geneLocation>
<protein>
    <submittedName>
        <fullName evidence="3">Uncharacterized protein</fullName>
    </submittedName>
</protein>